<organism evidence="3 4">
    <name type="scientific">Prosthecodimorpha staleyi</name>
    <dbReference type="NCBI Taxonomy" id="2840188"/>
    <lineage>
        <taxon>Bacteria</taxon>
        <taxon>Pseudomonadati</taxon>
        <taxon>Pseudomonadota</taxon>
        <taxon>Alphaproteobacteria</taxon>
        <taxon>Hyphomicrobiales</taxon>
        <taxon>Ancalomicrobiaceae</taxon>
        <taxon>Prosthecodimorpha</taxon>
    </lineage>
</organism>
<dbReference type="InterPro" id="IPR011010">
    <property type="entry name" value="DNA_brk_join_enz"/>
</dbReference>
<keyword evidence="4" id="KW-1185">Reference proteome</keyword>
<keyword evidence="1" id="KW-0233">DNA recombination</keyword>
<protein>
    <submittedName>
        <fullName evidence="3">Integrase domain-containing protein</fullName>
    </submittedName>
</protein>
<evidence type="ECO:0000256" key="1">
    <source>
        <dbReference type="ARBA" id="ARBA00023172"/>
    </source>
</evidence>
<evidence type="ECO:0000313" key="3">
    <source>
        <dbReference type="EMBL" id="MBT9293107.1"/>
    </source>
</evidence>
<dbReference type="EMBL" id="JAHHZF010000020">
    <property type="protein sequence ID" value="MBT9293107.1"/>
    <property type="molecule type" value="Genomic_DNA"/>
</dbReference>
<dbReference type="SUPFAM" id="SSF56349">
    <property type="entry name" value="DNA breaking-rejoining enzymes"/>
    <property type="match status" value="1"/>
</dbReference>
<dbReference type="GO" id="GO:0015074">
    <property type="term" value="P:DNA integration"/>
    <property type="evidence" value="ECO:0007669"/>
    <property type="project" value="InterPro"/>
</dbReference>
<sequence length="295" mass="32661">MDDLAFSLGTICRHNRDGSEMTRAQRAQGLAMMAGALRDLGYRLPDARSLKPKHVDALLSTWRAEGISDATMKNRMSWLRWWAEKVQKPGLIPRDNGALGLADKVTFKGPRAEATGGDRMGALPERMQLAIRLQMAFGLRLEESLKLRPARADLGDRLALAPAWCKGGRPRDVPIIDADQRALLDRLHQVCGGGSLIPAQHTFISFRKAFEKATLEAGIRNVHKHRHWYAQRRYEALSGFPCPAAGGPTHDGLTRAEQARLDAARLTVSRELGHNRIDVTDAYLGPRRAPRKAAA</sequence>
<evidence type="ECO:0000313" key="4">
    <source>
        <dbReference type="Proteomes" id="UP000766595"/>
    </source>
</evidence>
<feature type="domain" description="Putative integrase N-terminal" evidence="2">
    <location>
        <begin position="1"/>
        <end position="86"/>
    </location>
</feature>
<name>A0A947DC12_9HYPH</name>
<reference evidence="3 4" key="1">
    <citation type="submission" date="2021-06" db="EMBL/GenBank/DDBJ databases">
        <authorList>
            <person name="Grouzdev D.S."/>
            <person name="Koziaeva V."/>
        </authorList>
    </citation>
    <scope>NUCLEOTIDE SEQUENCE [LARGE SCALE GENOMIC DNA]</scope>
    <source>
        <strain evidence="3 4">22</strain>
    </source>
</reference>
<dbReference type="InterPro" id="IPR013762">
    <property type="entry name" value="Integrase-like_cat_sf"/>
</dbReference>
<gene>
    <name evidence="3" type="ORF">KL771_26840</name>
</gene>
<proteinExistence type="predicted"/>
<dbReference type="Proteomes" id="UP000766595">
    <property type="component" value="Unassembled WGS sequence"/>
</dbReference>
<evidence type="ECO:0000259" key="2">
    <source>
        <dbReference type="Pfam" id="PF12834"/>
    </source>
</evidence>
<dbReference type="InterPro" id="IPR024457">
    <property type="entry name" value="Putative_integrase_N"/>
</dbReference>
<dbReference type="Pfam" id="PF12834">
    <property type="entry name" value="Phage_int_SAM_2"/>
    <property type="match status" value="1"/>
</dbReference>
<comment type="caution">
    <text evidence="3">The sequence shown here is derived from an EMBL/GenBank/DDBJ whole genome shotgun (WGS) entry which is preliminary data.</text>
</comment>
<dbReference type="RefSeq" id="WP_390867842.1">
    <property type="nucleotide sequence ID" value="NZ_JAHHZF010000020.1"/>
</dbReference>
<dbReference type="GO" id="GO:0006310">
    <property type="term" value="P:DNA recombination"/>
    <property type="evidence" value="ECO:0007669"/>
    <property type="project" value="UniProtKB-KW"/>
</dbReference>
<dbReference type="AlphaFoldDB" id="A0A947DC12"/>
<dbReference type="GO" id="GO:0003677">
    <property type="term" value="F:DNA binding"/>
    <property type="evidence" value="ECO:0007669"/>
    <property type="project" value="InterPro"/>
</dbReference>
<dbReference type="Gene3D" id="1.10.443.10">
    <property type="entry name" value="Intergrase catalytic core"/>
    <property type="match status" value="1"/>
</dbReference>
<accession>A0A947DC12</accession>